<dbReference type="Proteomes" id="UP000828048">
    <property type="component" value="Chromosome 3"/>
</dbReference>
<organism evidence="1 2">
    <name type="scientific">Vaccinium darrowii</name>
    <dbReference type="NCBI Taxonomy" id="229202"/>
    <lineage>
        <taxon>Eukaryota</taxon>
        <taxon>Viridiplantae</taxon>
        <taxon>Streptophyta</taxon>
        <taxon>Embryophyta</taxon>
        <taxon>Tracheophyta</taxon>
        <taxon>Spermatophyta</taxon>
        <taxon>Magnoliopsida</taxon>
        <taxon>eudicotyledons</taxon>
        <taxon>Gunneridae</taxon>
        <taxon>Pentapetalae</taxon>
        <taxon>asterids</taxon>
        <taxon>Ericales</taxon>
        <taxon>Ericaceae</taxon>
        <taxon>Vaccinioideae</taxon>
        <taxon>Vaccinieae</taxon>
        <taxon>Vaccinium</taxon>
    </lineage>
</organism>
<gene>
    <name evidence="1" type="ORF">Vadar_011705</name>
</gene>
<dbReference type="EMBL" id="CM037153">
    <property type="protein sequence ID" value="KAH7857354.1"/>
    <property type="molecule type" value="Genomic_DNA"/>
</dbReference>
<comment type="caution">
    <text evidence="1">The sequence shown here is derived from an EMBL/GenBank/DDBJ whole genome shotgun (WGS) entry which is preliminary data.</text>
</comment>
<evidence type="ECO:0000313" key="1">
    <source>
        <dbReference type="EMBL" id="KAH7857354.1"/>
    </source>
</evidence>
<keyword evidence="2" id="KW-1185">Reference proteome</keyword>
<name>A0ACB7YVS7_9ERIC</name>
<accession>A0ACB7YVS7</accession>
<evidence type="ECO:0000313" key="2">
    <source>
        <dbReference type="Proteomes" id="UP000828048"/>
    </source>
</evidence>
<reference evidence="1 2" key="1">
    <citation type="journal article" date="2021" name="Hortic Res">
        <title>High-quality reference genome and annotation aids understanding of berry development for evergreen blueberry (Vaccinium darrowii).</title>
        <authorList>
            <person name="Yu J."/>
            <person name="Hulse-Kemp A.M."/>
            <person name="Babiker E."/>
            <person name="Staton M."/>
        </authorList>
    </citation>
    <scope>NUCLEOTIDE SEQUENCE [LARGE SCALE GENOMIC DNA]</scope>
    <source>
        <strain evidence="2">cv. NJ 8807/NJ 8810</strain>
        <tissue evidence="1">Young leaf</tissue>
    </source>
</reference>
<sequence length="1256" mass="138678">MLMAAADDRSDVWSVEDHSPDGGGGDDDVHLSIDIESLWEILGEGPDPAPLKDSPGDLSGGKVQQGLPESEMTSSVGAGLAGSLTFSPSHNSEASDFRVGAPDGSSESAGNSLTFNHEKQELRAQSGSPASCSRSQADWILSASCHHSSIAENFREVLDSNQPMRGTGFQFSHLEGDTFSQHGSLNTFVEKPQTLETSMMGIDPLPWGLHDGFNLQYMPSSDEMATYIKDESEELPNQTSLVHGTSVSEAEVGGSFFTELMTDEPDVSSSYVKGGYLPTFFPPLQNMSSINQMACVKDENNDESALSLGRRRDVKLLPPILHSNSSKKLLVHAKDVKEDLFIASKRVRHHLDNNDEAVRRKLNPVSDDRCLDAKVLQKPNLQPFTSMKTMGNESYDVECKLIQPKSMDTHISKISCRTNQSNAKGNYCVDDEEDVCIIESISAPSRSNLWPMNRNAFLSTPQHCTFGDPLNHMGMGGVKPISNEERLIVQVVLQDLSQPKTEASPPDGVLAVPLLRHQRIALSWMVQKETASLKCSGGILADDQGLGKTISTIALILKERAPSSRAGPDHLKHNEMETLNLDDDDDPVSGVDGLKQDVESVQVLANGLPNKKGTFVQGKGRPAAGTLVVCPTSVLRQWADELRNKVTREANLSVLVYHGGNRTKDPCELAKYDVVLTTYSIVSMEVPKQPLVDKEDEEIRKQEAPVVSSSRKRKRSVKDKEGMDNGMFESSARPLGRVGWFRVVLDEAQSIKNHRTQVARACWGLRAKRRWCLSGTPIQNAVDDLYSYFRFLRFDPYDAYKSFCSMIKVPINRNPINGYKKLQAVLRTIMLRRTKGTLLDGEPIINLPPKSIELKRVDFTDEERDFYCRLEADSRAQFAEYAAAGTVKQNYVNILLMLLRLRQACDHPLLIRGYNSSSAWRSAVEKAKKLPREKQVFLLNCLEASLAICGICNDPPEDAVVTSCGHVFCNQCICEHLTGDDNQCPTTKCKAQLSVSSLFSRETLKCSLSEQPAQDGPLDSSGSEVSDKLEPGSWSPSFHSSKIKAALEVLQSLSKPSDCKQRPRSLESIDDGATLPENSSDSLCSGSDMVKGSNDLIRVVGEKAIVFSQWTRMLDLLETGLKKSSIHFRRLDGTMSVTARDKAVKDFNTLPEVSVMIMSLKAASLGLNMVAACHVLLLDLWWNPTTEDQAIDRAHRIGQTRPVTVLRLTVKDTVEDRILALQQKKREMVASAFGEDESGSRQTRLTEEDLNYLFMS</sequence>
<protein>
    <submittedName>
        <fullName evidence="1">Uncharacterized protein</fullName>
    </submittedName>
</protein>
<proteinExistence type="predicted"/>